<dbReference type="InterPro" id="IPR007434">
    <property type="entry name" value="FemAB-like"/>
</dbReference>
<proteinExistence type="predicted"/>
<evidence type="ECO:0000313" key="1">
    <source>
        <dbReference type="EMBL" id="MBB6208867.1"/>
    </source>
</evidence>
<dbReference type="Proteomes" id="UP000544872">
    <property type="component" value="Unassembled WGS sequence"/>
</dbReference>
<comment type="caution">
    <text evidence="1">The sequence shown here is derived from an EMBL/GenBank/DDBJ whole genome shotgun (WGS) entry which is preliminary data.</text>
</comment>
<dbReference type="Pfam" id="PF04339">
    <property type="entry name" value="FemAB_like"/>
    <property type="match status" value="1"/>
</dbReference>
<dbReference type="EMBL" id="JACIIX010000001">
    <property type="protein sequence ID" value="MBB6208867.1"/>
    <property type="molecule type" value="Genomic_DNA"/>
</dbReference>
<reference evidence="1 2" key="1">
    <citation type="submission" date="2020-08" db="EMBL/GenBank/DDBJ databases">
        <title>Genomic Encyclopedia of Type Strains, Phase IV (KMG-IV): sequencing the most valuable type-strain genomes for metagenomic binning, comparative biology and taxonomic classification.</title>
        <authorList>
            <person name="Goeker M."/>
        </authorList>
    </citation>
    <scope>NUCLEOTIDE SEQUENCE [LARGE SCALE GENOMIC DNA]</scope>
    <source>
        <strain evidence="1 2">DSM 11590</strain>
    </source>
</reference>
<accession>A0A7W9ZCB4</accession>
<evidence type="ECO:0008006" key="3">
    <source>
        <dbReference type="Google" id="ProtNLM"/>
    </source>
</evidence>
<dbReference type="PANTHER" id="PTHR47017:SF1">
    <property type="entry name" value="ACYL-COA"/>
    <property type="match status" value="1"/>
</dbReference>
<keyword evidence="2" id="KW-1185">Reference proteome</keyword>
<dbReference type="SUPFAM" id="SSF55729">
    <property type="entry name" value="Acyl-CoA N-acyltransferases (Nat)"/>
    <property type="match status" value="1"/>
</dbReference>
<evidence type="ECO:0000313" key="2">
    <source>
        <dbReference type="Proteomes" id="UP000544872"/>
    </source>
</evidence>
<name>A0A7W9ZCB4_NOVIT</name>
<sequence length="396" mass="43606">MADGTAPLTLSVHASMQDIPAVAWDACAGDDNPFCSHAFLSILEDSGSACAETGWQPCPLTLTDAAGQVVACAPLYLKSHSYGEFVFDWSWAEAFQRAGGSYYPKFQCAVPFTPATGPRLLTGSASGARRLALQKALTDGMIALAEANGASSVHITFPTAEEATALSGHHRLMHRSGLQYHWTNDGYGSFDDFLAALNSRKRKTLRKEREKANAQGVRFLTLSGDAITPRHWQAFYGFYLATVDRKWSNAYLTERFFTLLGERMADRVVLVMGEDEQTGELVCGALNLRGNTTLYGRNWGATERAKFLHFEACYYRAIDYAIAHGLTRVEAGAQGEHKLLRGYRPVLTHSLHWIAHPGLEAAVSRALRQEHAAIRQTLEEMEDDSPFRQSPAIPES</sequence>
<organism evidence="1 2">
    <name type="scientific">Novispirillum itersonii</name>
    <name type="common">Aquaspirillum itersonii</name>
    <dbReference type="NCBI Taxonomy" id="189"/>
    <lineage>
        <taxon>Bacteria</taxon>
        <taxon>Pseudomonadati</taxon>
        <taxon>Pseudomonadota</taxon>
        <taxon>Alphaproteobacteria</taxon>
        <taxon>Rhodospirillales</taxon>
        <taxon>Novispirillaceae</taxon>
        <taxon>Novispirillum</taxon>
    </lineage>
</organism>
<protein>
    <recommendedName>
        <fullName evidence="3">GNAT family N-acetyltransferase</fullName>
    </recommendedName>
</protein>
<dbReference type="Gene3D" id="3.40.630.30">
    <property type="match status" value="1"/>
</dbReference>
<gene>
    <name evidence="1" type="ORF">FHS48_000248</name>
</gene>
<dbReference type="RefSeq" id="WP_184260402.1">
    <property type="nucleotide sequence ID" value="NZ_JACIIX010000001.1"/>
</dbReference>
<dbReference type="PANTHER" id="PTHR47017">
    <property type="entry name" value="ACYL-COA"/>
    <property type="match status" value="1"/>
</dbReference>
<dbReference type="InterPro" id="IPR016181">
    <property type="entry name" value="Acyl_CoA_acyltransferase"/>
</dbReference>
<dbReference type="AlphaFoldDB" id="A0A7W9ZCB4"/>